<dbReference type="AlphaFoldDB" id="A0A6A4K5J2"/>
<proteinExistence type="predicted"/>
<feature type="compositionally biased region" description="Polar residues" evidence="1">
    <location>
        <begin position="177"/>
        <end position="199"/>
    </location>
</feature>
<evidence type="ECO:0000256" key="2">
    <source>
        <dbReference type="SAM" id="SignalP"/>
    </source>
</evidence>
<evidence type="ECO:0000256" key="1">
    <source>
        <dbReference type="SAM" id="MobiDB-lite"/>
    </source>
</evidence>
<feature type="compositionally biased region" description="Basic and acidic residues" evidence="1">
    <location>
        <begin position="152"/>
        <end position="170"/>
    </location>
</feature>
<feature type="compositionally biased region" description="Basic and acidic residues" evidence="1">
    <location>
        <begin position="974"/>
        <end position="985"/>
    </location>
</feature>
<feature type="region of interest" description="Disordered" evidence="1">
    <location>
        <begin position="831"/>
        <end position="991"/>
    </location>
</feature>
<accession>A0A6A4K5J2</accession>
<feature type="compositionally biased region" description="Pro residues" evidence="1">
    <location>
        <begin position="640"/>
        <end position="649"/>
    </location>
</feature>
<feature type="chain" id="PRO_5043501336" evidence="2">
    <location>
        <begin position="25"/>
        <end position="1027"/>
    </location>
</feature>
<sequence length="1027" mass="115449">MIPNVRHIHMVALIFASSADLCLCDSRAYKVKDSNEEFPDRDYTRGFTRSFTGEGSSGGFYGAGFHFPDFFNDGNQDAEGGSGFGLVSPFVSTFPSLSESRSSDSTYILPAHTFSTGSGFDESKSQIPVARSSLPGQYESRSSKKPIASLYDDWKPGDEHPRSNKWSQEHVDDDSSEVSGPKNSLTPYRGQNNYGRPYSETSLKQHYKPLRPVGKTHGTNYAPGEGETRVHQHKFGVSHIYDPKKKPNDETSYERYEDKLQDRKPQQFNSNPHHTYRNDRPPPGPGSYSHSAPRGRSSFKPSPPDYYRNSRTDRDFFSDSSKLVQKKLKHPTNHEHLDETCVKGNKTTTINMSDGQIFLNCYECYDKKHSRPYEQCVEVSEPNENKKKSQKRFRRDVSSSSVAKSSPVGREKRQYDDYYEGEGGPYGPDSSDYRFGPEHFNDDYPTTSYDDVDDDDIGNDYDSERCTKTRKGEMLCITCENRGSGGTYKQCSYASDPKKNSYERSVSKVYGSPRLPEENRRKQVSGPPKRLVASKRRPYSSPPSTGPSGSGDYSSEEPGYSRSPSGGRKVGSRGPPPRDYDAPSPKYRGASQGRAPLPARGAPRSGRTPASTHLRTAPRSSVRTSPRGSAGSNSPYQERYPPPRSPPPSSRAYSTPSPVGAHPYAYDLPDPYSPDPLTLAEGAVGGRHGARNRKNIDPSFDPGYDETFASLFPELVDGVDGVDPVDSVDPLSAVALAPPSYDEYDASPTDEYDEGPERRTDVRSQHPSRNTSRIHPTSESMIAHKRPPKSDFSGITRDKSACKKIRKNKMNCYQCVDEKGTKHEECMYVAGSEPKSKHMTYREVKELRYDPYNSPERESRPNMHNQETENHKPHDSSYRGKRKFKKYDPEEHNKSHSGSSYDSKMDNQRRSSDLSKDRYNVTVDQEGRRAPNGDRHTETRGKREDVEDPVEKTNSEIEKSTRKNYNPIPTDPPELDKIGEDHSENGEYSSDMELKYDPVLGLSLPKYMLEKSEHEAIFDEVLASGKR</sequence>
<feature type="region of interest" description="Disordered" evidence="1">
    <location>
        <begin position="719"/>
        <end position="796"/>
    </location>
</feature>
<feature type="compositionally biased region" description="Basic and acidic residues" evidence="1">
    <location>
        <begin position="241"/>
        <end position="265"/>
    </location>
</feature>
<feature type="compositionally biased region" description="Low complexity" evidence="1">
    <location>
        <begin position="650"/>
        <end position="679"/>
    </location>
</feature>
<evidence type="ECO:0000313" key="4">
    <source>
        <dbReference type="Proteomes" id="UP000466442"/>
    </source>
</evidence>
<dbReference type="Proteomes" id="UP000466442">
    <property type="component" value="Unassembled WGS sequence"/>
</dbReference>
<name>A0A6A4K5J2_APOLU</name>
<feature type="region of interest" description="Disordered" evidence="1">
    <location>
        <begin position="234"/>
        <end position="314"/>
    </location>
</feature>
<protein>
    <submittedName>
        <fullName evidence="3">Uncharacterized protein</fullName>
    </submittedName>
</protein>
<feature type="region of interest" description="Disordered" evidence="1">
    <location>
        <begin position="479"/>
        <end position="703"/>
    </location>
</feature>
<feature type="compositionally biased region" description="Basic and acidic residues" evidence="1">
    <location>
        <begin position="496"/>
        <end position="506"/>
    </location>
</feature>
<feature type="region of interest" description="Disordered" evidence="1">
    <location>
        <begin position="132"/>
        <end position="199"/>
    </location>
</feature>
<comment type="caution">
    <text evidence="3">The sequence shown here is derived from an EMBL/GenBank/DDBJ whole genome shotgun (WGS) entry which is preliminary data.</text>
</comment>
<feature type="compositionally biased region" description="Polar residues" evidence="1">
    <location>
        <begin position="765"/>
        <end position="780"/>
    </location>
</feature>
<feature type="compositionally biased region" description="Basic and acidic residues" evidence="1">
    <location>
        <begin position="903"/>
        <end position="961"/>
    </location>
</feature>
<evidence type="ECO:0000313" key="3">
    <source>
        <dbReference type="EMBL" id="KAF6208106.1"/>
    </source>
</evidence>
<feature type="signal peptide" evidence="2">
    <location>
        <begin position="1"/>
        <end position="24"/>
    </location>
</feature>
<keyword evidence="2" id="KW-0732">Signal</keyword>
<organism evidence="3 4">
    <name type="scientific">Apolygus lucorum</name>
    <name type="common">Small green plant bug</name>
    <name type="synonym">Lygocoris lucorum</name>
    <dbReference type="NCBI Taxonomy" id="248454"/>
    <lineage>
        <taxon>Eukaryota</taxon>
        <taxon>Metazoa</taxon>
        <taxon>Ecdysozoa</taxon>
        <taxon>Arthropoda</taxon>
        <taxon>Hexapoda</taxon>
        <taxon>Insecta</taxon>
        <taxon>Pterygota</taxon>
        <taxon>Neoptera</taxon>
        <taxon>Paraneoptera</taxon>
        <taxon>Hemiptera</taxon>
        <taxon>Heteroptera</taxon>
        <taxon>Panheteroptera</taxon>
        <taxon>Cimicomorpha</taxon>
        <taxon>Miridae</taxon>
        <taxon>Mirini</taxon>
        <taxon>Apolygus</taxon>
    </lineage>
</organism>
<feature type="compositionally biased region" description="Basic and acidic residues" evidence="1">
    <location>
        <begin position="755"/>
        <end position="764"/>
    </location>
</feature>
<reference evidence="3" key="1">
    <citation type="journal article" date="2021" name="Mol. Ecol. Resour.">
        <title>Apolygus lucorum genome provides insights into omnivorousness and mesophyll feeding.</title>
        <authorList>
            <person name="Liu Y."/>
            <person name="Liu H."/>
            <person name="Wang H."/>
            <person name="Huang T."/>
            <person name="Liu B."/>
            <person name="Yang B."/>
            <person name="Yin L."/>
            <person name="Li B."/>
            <person name="Zhang Y."/>
            <person name="Zhang S."/>
            <person name="Jiang F."/>
            <person name="Zhang X."/>
            <person name="Ren Y."/>
            <person name="Wang B."/>
            <person name="Wang S."/>
            <person name="Lu Y."/>
            <person name="Wu K."/>
            <person name="Fan W."/>
            <person name="Wang G."/>
        </authorList>
    </citation>
    <scope>NUCLEOTIDE SEQUENCE</scope>
    <source>
        <strain evidence="3">12Hb</strain>
    </source>
</reference>
<feature type="compositionally biased region" description="Low complexity" evidence="1">
    <location>
        <begin position="719"/>
        <end position="732"/>
    </location>
</feature>
<dbReference type="OrthoDB" id="6611658at2759"/>
<keyword evidence="4" id="KW-1185">Reference proteome</keyword>
<feature type="compositionally biased region" description="Polar residues" evidence="1">
    <location>
        <begin position="608"/>
        <end position="633"/>
    </location>
</feature>
<feature type="compositionally biased region" description="Basic and acidic residues" evidence="1">
    <location>
        <begin position="431"/>
        <end position="442"/>
    </location>
</feature>
<feature type="compositionally biased region" description="Basic and acidic residues" evidence="1">
    <location>
        <begin position="834"/>
        <end position="878"/>
    </location>
</feature>
<feature type="compositionally biased region" description="Acidic residues" evidence="1">
    <location>
        <begin position="742"/>
        <end position="754"/>
    </location>
</feature>
<dbReference type="EMBL" id="WIXP02000007">
    <property type="protein sequence ID" value="KAF6208106.1"/>
    <property type="molecule type" value="Genomic_DNA"/>
</dbReference>
<feature type="compositionally biased region" description="Low complexity" evidence="1">
    <location>
        <begin position="398"/>
        <end position="408"/>
    </location>
</feature>
<gene>
    <name evidence="3" type="ORF">GE061_016556</name>
</gene>
<feature type="region of interest" description="Disordered" evidence="1">
    <location>
        <begin position="375"/>
        <end position="458"/>
    </location>
</feature>